<comment type="catalytic activity">
    <reaction evidence="5">
        <text>O-acetyl-L-serine + hydrogen sulfide = L-cysteine + acetate</text>
        <dbReference type="Rhea" id="RHEA:14829"/>
        <dbReference type="ChEBI" id="CHEBI:29919"/>
        <dbReference type="ChEBI" id="CHEBI:30089"/>
        <dbReference type="ChEBI" id="CHEBI:35235"/>
        <dbReference type="ChEBI" id="CHEBI:58340"/>
        <dbReference type="EC" id="2.5.1.47"/>
    </reaction>
</comment>
<dbReference type="EMBL" id="POUT01000021">
    <property type="protein sequence ID" value="PNG04569.1"/>
    <property type="molecule type" value="Genomic_DNA"/>
</dbReference>
<accession>A0A2N8SQ17</accession>
<evidence type="ECO:0000313" key="8">
    <source>
        <dbReference type="Proteomes" id="UP000236023"/>
    </source>
</evidence>
<dbReference type="Proteomes" id="UP000236023">
    <property type="component" value="Unassembled WGS sequence"/>
</dbReference>
<dbReference type="RefSeq" id="WP_080977987.1">
    <property type="nucleotide sequence ID" value="NZ_CP062162.1"/>
</dbReference>
<dbReference type="Pfam" id="PF00291">
    <property type="entry name" value="PALP"/>
    <property type="match status" value="1"/>
</dbReference>
<keyword evidence="4" id="KW-0663">Pyridoxal phosphate</keyword>
<dbReference type="Gene3D" id="3.40.50.1100">
    <property type="match status" value="2"/>
</dbReference>
<proteinExistence type="predicted"/>
<reference evidence="7 8" key="1">
    <citation type="submission" date="2018-01" db="EMBL/GenBank/DDBJ databases">
        <title>Denitrification phenotypes of diverse strains of Pseudomonas stutzeri.</title>
        <authorList>
            <person name="Milligan D.A."/>
            <person name="Bergaust L."/>
            <person name="Bakken L.R."/>
            <person name="Frostegard A."/>
        </authorList>
    </citation>
    <scope>NUCLEOTIDE SEQUENCE [LARGE SCALE GENOMIC DNA]</scope>
    <source>
        <strain evidence="7 8">24a75</strain>
    </source>
</reference>
<dbReference type="InterPro" id="IPR036052">
    <property type="entry name" value="TrpB-like_PALP_sf"/>
</dbReference>
<comment type="cofactor">
    <cofactor evidence="1">
        <name>pyridoxal 5'-phosphate</name>
        <dbReference type="ChEBI" id="CHEBI:597326"/>
    </cofactor>
</comment>
<evidence type="ECO:0000313" key="7">
    <source>
        <dbReference type="EMBL" id="PNG04569.1"/>
    </source>
</evidence>
<evidence type="ECO:0000256" key="2">
    <source>
        <dbReference type="ARBA" id="ARBA00004962"/>
    </source>
</evidence>
<dbReference type="EC" id="2.5.1.47" evidence="3"/>
<feature type="domain" description="Tryptophan synthase beta chain-like PALP" evidence="6">
    <location>
        <begin position="8"/>
        <end position="297"/>
    </location>
</feature>
<evidence type="ECO:0000259" key="6">
    <source>
        <dbReference type="Pfam" id="PF00291"/>
    </source>
</evidence>
<evidence type="ECO:0000256" key="5">
    <source>
        <dbReference type="ARBA" id="ARBA00047931"/>
    </source>
</evidence>
<dbReference type="PANTHER" id="PTHR10314">
    <property type="entry name" value="CYSTATHIONINE BETA-SYNTHASE"/>
    <property type="match status" value="1"/>
</dbReference>
<dbReference type="AlphaFoldDB" id="A0A2N8SQ17"/>
<comment type="caution">
    <text evidence="7">The sequence shown here is derived from an EMBL/GenBank/DDBJ whole genome shotgun (WGS) entry which is preliminary data.</text>
</comment>
<protein>
    <recommendedName>
        <fullName evidence="3">cysteine synthase</fullName>
        <ecNumber evidence="3">2.5.1.47</ecNumber>
    </recommendedName>
</protein>
<gene>
    <name evidence="7" type="ORF">CXK94_21455</name>
</gene>
<comment type="pathway">
    <text evidence="2">Amino-acid biosynthesis; L-cysteine biosynthesis; L-cysteine from L-serine: step 2/2.</text>
</comment>
<evidence type="ECO:0000256" key="3">
    <source>
        <dbReference type="ARBA" id="ARBA00012681"/>
    </source>
</evidence>
<name>A0A2N8SQ17_STUST</name>
<organism evidence="7 8">
    <name type="scientific">Stutzerimonas stutzeri</name>
    <name type="common">Pseudomonas stutzeri</name>
    <dbReference type="NCBI Taxonomy" id="316"/>
    <lineage>
        <taxon>Bacteria</taxon>
        <taxon>Pseudomonadati</taxon>
        <taxon>Pseudomonadota</taxon>
        <taxon>Gammaproteobacteria</taxon>
        <taxon>Pseudomonadales</taxon>
        <taxon>Pseudomonadaceae</taxon>
        <taxon>Stutzerimonas</taxon>
    </lineage>
</organism>
<evidence type="ECO:0000256" key="1">
    <source>
        <dbReference type="ARBA" id="ARBA00001933"/>
    </source>
</evidence>
<dbReference type="InterPro" id="IPR050214">
    <property type="entry name" value="Cys_Synth/Cystath_Beta-Synth"/>
</dbReference>
<dbReference type="CDD" id="cd01561">
    <property type="entry name" value="CBS_like"/>
    <property type="match status" value="1"/>
</dbReference>
<dbReference type="GO" id="GO:0004124">
    <property type="term" value="F:cysteine synthase activity"/>
    <property type="evidence" value="ECO:0007669"/>
    <property type="project" value="UniProtKB-EC"/>
</dbReference>
<sequence length="319" mass="35410">MSKQLELDQVGNTPMHRVSSINLNGNTVFAKCEFMNPTGSHKDRTFLYMVNKLESEGKIRPGMTLVDCSTGNGGAALAWVGKKKGYDVKIFMPEGMTDERKAQIYEYGAELFETEKSLFLNGAVQAAQDFVRGKDPREIYFLDQGSNLLNKAAWLECGNEIVRYLESEDVVPDYFVCSIGTGGTFSGISEVLKSRFPNISTVGIEVDKSAPLYAKKNNMEFTHAPHNMMGLGAGVLSSNTNESVVDNIVIVNGEKSWSRMKQFIVEENLGIGPTCGANLLVCEELCRMLQSKVVITLFFDSSWKYKSRWSGVYPEYSVS</sequence>
<dbReference type="SUPFAM" id="SSF53686">
    <property type="entry name" value="Tryptophan synthase beta subunit-like PLP-dependent enzymes"/>
    <property type="match status" value="1"/>
</dbReference>
<dbReference type="InterPro" id="IPR001926">
    <property type="entry name" value="TrpB-like_PALP"/>
</dbReference>
<evidence type="ECO:0000256" key="4">
    <source>
        <dbReference type="ARBA" id="ARBA00022898"/>
    </source>
</evidence>